<dbReference type="EMBL" id="JAHZIK010000288">
    <property type="protein sequence ID" value="MBW7455013.1"/>
    <property type="molecule type" value="Genomic_DNA"/>
</dbReference>
<dbReference type="InterPro" id="IPR010737">
    <property type="entry name" value="4-carb_acid_sugar_kinase_N"/>
</dbReference>
<sequence>MRIEGNGLSYSTIHSQLPPVWQGDNLREQIMQANQSGNRKIIVLDDDPTGVQTVHNIDVLTKWDKALLREAFNNPETVFYILTNTRGVEASEAERINREIARHVQEVADETGKGFVFVSRSDSTLRGYYPLEIDVLSSEIHRLTGKAYDGHLLVPAFFEGGRVTYQNTHFLLEGDTLIPVHQTEFAQDKVFGYEHGDLTEWVAEKTEGRIQPEDCTVITLEQLRRGPAAVEEILLRVEGNVPVIINCMSYEDLDVLSVALLQAEKQGKRFIFRTGASFVKSYGGIGHLDYLPRERLTAKGQESRGGLVVVGSYVQKTTRQLVQLLSGTDIFPLEMEVGRILQPRERVGELGRL</sequence>
<dbReference type="Pfam" id="PF07005">
    <property type="entry name" value="SBD_N"/>
    <property type="match status" value="1"/>
</dbReference>
<dbReference type="Gene3D" id="3.40.50.10840">
    <property type="entry name" value="Putative sugar-binding, N-terminal domain"/>
    <property type="match status" value="1"/>
</dbReference>
<name>A0ABS7C279_9BACL</name>
<feature type="non-terminal residue" evidence="2">
    <location>
        <position position="353"/>
    </location>
</feature>
<evidence type="ECO:0000313" key="2">
    <source>
        <dbReference type="EMBL" id="MBW7455013.1"/>
    </source>
</evidence>
<proteinExistence type="predicted"/>
<evidence type="ECO:0000259" key="1">
    <source>
        <dbReference type="Pfam" id="PF07005"/>
    </source>
</evidence>
<reference evidence="2 3" key="1">
    <citation type="submission" date="2021-07" db="EMBL/GenBank/DDBJ databases">
        <title>Paenibacillus radiodurans sp. nov., isolated from the southeastern edge of Tengger Desert.</title>
        <authorList>
            <person name="Zhang G."/>
        </authorList>
    </citation>
    <scope>NUCLEOTIDE SEQUENCE [LARGE SCALE GENOMIC DNA]</scope>
    <source>
        <strain evidence="2 3">CCM 7311</strain>
    </source>
</reference>
<dbReference type="InterPro" id="IPR037051">
    <property type="entry name" value="4-carb_acid_sugar_kinase_N_sf"/>
</dbReference>
<dbReference type="SUPFAM" id="SSF142764">
    <property type="entry name" value="YgbK-like"/>
    <property type="match status" value="1"/>
</dbReference>
<gene>
    <name evidence="2" type="ORF">K0U00_13305</name>
</gene>
<comment type="caution">
    <text evidence="2">The sequence shown here is derived from an EMBL/GenBank/DDBJ whole genome shotgun (WGS) entry which is preliminary data.</text>
</comment>
<keyword evidence="3" id="KW-1185">Reference proteome</keyword>
<accession>A0ABS7C279</accession>
<evidence type="ECO:0000313" key="3">
    <source>
        <dbReference type="Proteomes" id="UP001519887"/>
    </source>
</evidence>
<dbReference type="Proteomes" id="UP001519887">
    <property type="component" value="Unassembled WGS sequence"/>
</dbReference>
<protein>
    <submittedName>
        <fullName evidence="2">Hydroxyacid dehydrogenase</fullName>
    </submittedName>
</protein>
<feature type="domain" description="Four-carbon acid sugar kinase N-terminal" evidence="1">
    <location>
        <begin position="41"/>
        <end position="281"/>
    </location>
</feature>
<organism evidence="2 3">
    <name type="scientific">Paenibacillus sepulcri</name>
    <dbReference type="NCBI Taxonomy" id="359917"/>
    <lineage>
        <taxon>Bacteria</taxon>
        <taxon>Bacillati</taxon>
        <taxon>Bacillota</taxon>
        <taxon>Bacilli</taxon>
        <taxon>Bacillales</taxon>
        <taxon>Paenibacillaceae</taxon>
        <taxon>Paenibacillus</taxon>
    </lineage>
</organism>